<feature type="region of interest" description="Disordered" evidence="1">
    <location>
        <begin position="1"/>
        <end position="84"/>
    </location>
</feature>
<protein>
    <submittedName>
        <fullName evidence="2">Uncharacterized protein</fullName>
    </submittedName>
</protein>
<evidence type="ECO:0000313" key="2">
    <source>
        <dbReference type="EMBL" id="GGK97211.1"/>
    </source>
</evidence>
<evidence type="ECO:0000313" key="3">
    <source>
        <dbReference type="Proteomes" id="UP000638263"/>
    </source>
</evidence>
<gene>
    <name evidence="2" type="ORF">GCM10011588_09550</name>
</gene>
<evidence type="ECO:0000256" key="1">
    <source>
        <dbReference type="SAM" id="MobiDB-lite"/>
    </source>
</evidence>
<comment type="caution">
    <text evidence="2">The sequence shown here is derived from an EMBL/GenBank/DDBJ whole genome shotgun (WGS) entry which is preliminary data.</text>
</comment>
<dbReference type="Proteomes" id="UP000638263">
    <property type="component" value="Unassembled WGS sequence"/>
</dbReference>
<sequence>MPDRSAGKVFYTPEEWEAAGHKTMSQEEMDAANAQFDAWERTRDPDAPGPVPGFGGKFSDDLAGTEYDPDAPGIPDHLRKDPGQ</sequence>
<dbReference type="EMBL" id="BMMH01000002">
    <property type="protein sequence ID" value="GGK97211.1"/>
    <property type="molecule type" value="Genomic_DNA"/>
</dbReference>
<name>A0A917R9Q1_9NOCA</name>
<reference evidence="2" key="2">
    <citation type="submission" date="2020-09" db="EMBL/GenBank/DDBJ databases">
        <authorList>
            <person name="Sun Q."/>
            <person name="Zhou Y."/>
        </authorList>
    </citation>
    <scope>NUCLEOTIDE SEQUENCE</scope>
    <source>
        <strain evidence="2">CGMCC 4.3508</strain>
    </source>
</reference>
<dbReference type="RefSeq" id="WP_062997188.1">
    <property type="nucleotide sequence ID" value="NZ_BMMH01000002.1"/>
</dbReference>
<accession>A0A917R9Q1</accession>
<dbReference type="AlphaFoldDB" id="A0A917R9Q1"/>
<reference evidence="2" key="1">
    <citation type="journal article" date="2014" name="Int. J. Syst. Evol. Microbiol.">
        <title>Complete genome sequence of Corynebacterium casei LMG S-19264T (=DSM 44701T), isolated from a smear-ripened cheese.</title>
        <authorList>
            <consortium name="US DOE Joint Genome Institute (JGI-PGF)"/>
            <person name="Walter F."/>
            <person name="Albersmeier A."/>
            <person name="Kalinowski J."/>
            <person name="Ruckert C."/>
        </authorList>
    </citation>
    <scope>NUCLEOTIDE SEQUENCE</scope>
    <source>
        <strain evidence="2">CGMCC 4.3508</strain>
    </source>
</reference>
<organism evidence="2 3">
    <name type="scientific">Nocardia jinanensis</name>
    <dbReference type="NCBI Taxonomy" id="382504"/>
    <lineage>
        <taxon>Bacteria</taxon>
        <taxon>Bacillati</taxon>
        <taxon>Actinomycetota</taxon>
        <taxon>Actinomycetes</taxon>
        <taxon>Mycobacteriales</taxon>
        <taxon>Nocardiaceae</taxon>
        <taxon>Nocardia</taxon>
    </lineage>
</organism>
<proteinExistence type="predicted"/>
<keyword evidence="3" id="KW-1185">Reference proteome</keyword>